<reference evidence="2 3" key="1">
    <citation type="submission" date="2016-10" db="EMBL/GenBank/DDBJ databases">
        <authorList>
            <person name="de Groot N.N."/>
        </authorList>
    </citation>
    <scope>NUCLEOTIDE SEQUENCE [LARGE SCALE GENOMIC DNA]</scope>
    <source>
        <strain evidence="2 3">MT12</strain>
    </source>
</reference>
<proteinExistence type="predicted"/>
<dbReference type="RefSeq" id="WP_171948110.1">
    <property type="nucleotide sequence ID" value="NZ_FNTH01000001.1"/>
</dbReference>
<accession>A0A1H5IN23</accession>
<protein>
    <submittedName>
        <fullName evidence="2">Uncharacterized protein</fullName>
    </submittedName>
</protein>
<keyword evidence="1" id="KW-0812">Transmembrane</keyword>
<organism evidence="2 3">
    <name type="scientific">Bradyrhizobium erythrophlei</name>
    <dbReference type="NCBI Taxonomy" id="1437360"/>
    <lineage>
        <taxon>Bacteria</taxon>
        <taxon>Pseudomonadati</taxon>
        <taxon>Pseudomonadota</taxon>
        <taxon>Alphaproteobacteria</taxon>
        <taxon>Hyphomicrobiales</taxon>
        <taxon>Nitrobacteraceae</taxon>
        <taxon>Bradyrhizobium</taxon>
    </lineage>
</organism>
<keyword evidence="1" id="KW-0472">Membrane</keyword>
<name>A0A1H5IN23_9BRAD</name>
<dbReference type="Proteomes" id="UP000198992">
    <property type="component" value="Unassembled WGS sequence"/>
</dbReference>
<dbReference type="EMBL" id="FNTH01000001">
    <property type="protein sequence ID" value="SEE41517.1"/>
    <property type="molecule type" value="Genomic_DNA"/>
</dbReference>
<gene>
    <name evidence="2" type="ORF">SAMN05444164_8009</name>
</gene>
<dbReference type="AlphaFoldDB" id="A0A1H5IN23"/>
<keyword evidence="1" id="KW-1133">Transmembrane helix</keyword>
<feature type="transmembrane region" description="Helical" evidence="1">
    <location>
        <begin position="30"/>
        <end position="48"/>
    </location>
</feature>
<sequence>MFAVVLGVMPARLGVVVLGMAGVTMGAVRVMRRLVVIAGFVVLGGLAVMTRRVLVMLSCLVVMLNACVVAHEDLPVWRVKSAILMQER</sequence>
<evidence type="ECO:0000256" key="1">
    <source>
        <dbReference type="SAM" id="Phobius"/>
    </source>
</evidence>
<evidence type="ECO:0000313" key="2">
    <source>
        <dbReference type="EMBL" id="SEE41517.1"/>
    </source>
</evidence>
<evidence type="ECO:0000313" key="3">
    <source>
        <dbReference type="Proteomes" id="UP000198992"/>
    </source>
</evidence>